<dbReference type="SMART" id="SM00729">
    <property type="entry name" value="Elp3"/>
    <property type="match status" value="1"/>
</dbReference>
<proteinExistence type="inferred from homology"/>
<dbReference type="InterPro" id="IPR023404">
    <property type="entry name" value="rSAM_horseshoe"/>
</dbReference>
<keyword evidence="2 13" id="KW-0004">4Fe-4S</keyword>
<name>A0A9X1HD94_9FLAO</name>
<comment type="subunit">
    <text evidence="13">Monomer.</text>
</comment>
<dbReference type="EC" id="2.8.4.3" evidence="9 13"/>
<keyword evidence="7 13" id="KW-0408">Iron</keyword>
<evidence type="ECO:0000259" key="15">
    <source>
        <dbReference type="PROSITE" id="PS51449"/>
    </source>
</evidence>
<comment type="catalytic activity">
    <reaction evidence="13">
        <text>N(6)-dimethylallyladenosine(37) in tRNA + (sulfur carrier)-SH + AH2 + 2 S-adenosyl-L-methionine = 2-methylsulfanyl-N(6)-dimethylallyladenosine(37) in tRNA + (sulfur carrier)-H + 5'-deoxyadenosine + L-methionine + A + S-adenosyl-L-homocysteine + 2 H(+)</text>
        <dbReference type="Rhea" id="RHEA:37067"/>
        <dbReference type="Rhea" id="RHEA-COMP:10375"/>
        <dbReference type="Rhea" id="RHEA-COMP:10376"/>
        <dbReference type="Rhea" id="RHEA-COMP:14737"/>
        <dbReference type="Rhea" id="RHEA-COMP:14739"/>
        <dbReference type="ChEBI" id="CHEBI:13193"/>
        <dbReference type="ChEBI" id="CHEBI:15378"/>
        <dbReference type="ChEBI" id="CHEBI:17319"/>
        <dbReference type="ChEBI" id="CHEBI:17499"/>
        <dbReference type="ChEBI" id="CHEBI:29917"/>
        <dbReference type="ChEBI" id="CHEBI:57844"/>
        <dbReference type="ChEBI" id="CHEBI:57856"/>
        <dbReference type="ChEBI" id="CHEBI:59789"/>
        <dbReference type="ChEBI" id="CHEBI:64428"/>
        <dbReference type="ChEBI" id="CHEBI:74415"/>
        <dbReference type="ChEBI" id="CHEBI:74417"/>
        <dbReference type="EC" id="2.8.4.3"/>
    </reaction>
</comment>
<protein>
    <recommendedName>
        <fullName evidence="10 13">tRNA-2-methylthio-N(6)-dimethylallyladenosine synthase</fullName>
        <ecNumber evidence="9 13">2.8.4.3</ecNumber>
    </recommendedName>
    <alternativeName>
        <fullName evidence="12 13">(Dimethylallyl)adenosine tRNA methylthiotransferase MiaB</fullName>
    </alternativeName>
    <alternativeName>
        <fullName evidence="11 13">tRNA-i(6)A37 methylthiotransferase</fullName>
    </alternativeName>
</protein>
<dbReference type="InterPro" id="IPR006463">
    <property type="entry name" value="MiaB_methiolase"/>
</dbReference>
<comment type="function">
    <text evidence="1 13">Catalyzes the methylthiolation of N6-(dimethylallyl)adenosine (i(6)A), leading to the formation of 2-methylthio-N6-(dimethylallyl)adenosine (ms(2)i(6)A) at position 37 in tRNAs that read codons beginning with uridine.</text>
</comment>
<dbReference type="InterPro" id="IPR020612">
    <property type="entry name" value="Methylthiotransferase_CS"/>
</dbReference>
<dbReference type="PANTHER" id="PTHR43020">
    <property type="entry name" value="CDK5 REGULATORY SUBUNIT-ASSOCIATED PROTEIN 1"/>
    <property type="match status" value="1"/>
</dbReference>
<evidence type="ECO:0000313" key="17">
    <source>
        <dbReference type="EMBL" id="MBZ4037016.1"/>
    </source>
</evidence>
<feature type="binding site" evidence="13">
    <location>
        <position position="69"/>
    </location>
    <ligand>
        <name>[4Fe-4S] cluster</name>
        <dbReference type="ChEBI" id="CHEBI:49883"/>
        <label>1</label>
    </ligand>
</feature>
<comment type="caution">
    <text evidence="17">The sequence shown here is derived from an EMBL/GenBank/DDBJ whole genome shotgun (WGS) entry which is preliminary data.</text>
</comment>
<dbReference type="SFLD" id="SFLDF00273">
    <property type="entry name" value="(dimethylallyl)adenosine_tRNA"/>
    <property type="match status" value="1"/>
</dbReference>
<dbReference type="FunFam" id="3.80.30.20:FF:000001">
    <property type="entry name" value="tRNA-2-methylthio-N(6)-dimethylallyladenosine synthase 2"/>
    <property type="match status" value="1"/>
</dbReference>
<dbReference type="PROSITE" id="PS51918">
    <property type="entry name" value="RADICAL_SAM"/>
    <property type="match status" value="1"/>
</dbReference>
<dbReference type="AlphaFoldDB" id="A0A9X1HD94"/>
<reference evidence="17 18" key="1">
    <citation type="journal article" date="2023" name="Antonie Van Leeuwenhoek">
        <title>Flavobacterium potami sp. nov., a multi-metal resistance genes harbouring bacterium isolated from shallow river silt.</title>
        <authorList>
            <person name="Li S."/>
            <person name="Mao S."/>
            <person name="Mu W."/>
            <person name="Guo B."/>
            <person name="Li C."/>
            <person name="Zhu Q."/>
            <person name="Hou X."/>
            <person name="Zhao Y."/>
            <person name="Wei S."/>
            <person name="Liu H."/>
            <person name="Liu A."/>
        </authorList>
    </citation>
    <scope>NUCLEOTIDE SEQUENCE [LARGE SCALE GENOMIC DNA]</scope>
    <source>
        <strain evidence="17 18">17A</strain>
    </source>
</reference>
<evidence type="ECO:0000256" key="13">
    <source>
        <dbReference type="HAMAP-Rule" id="MF_01864"/>
    </source>
</evidence>
<dbReference type="PROSITE" id="PS01278">
    <property type="entry name" value="MTTASE_RADICAL"/>
    <property type="match status" value="1"/>
</dbReference>
<dbReference type="EMBL" id="JAINUY010000007">
    <property type="protein sequence ID" value="MBZ4037016.1"/>
    <property type="molecule type" value="Genomic_DNA"/>
</dbReference>
<dbReference type="InterPro" id="IPR007197">
    <property type="entry name" value="rSAM"/>
</dbReference>
<keyword evidence="4 13" id="KW-0808">Transferase</keyword>
<evidence type="ECO:0000256" key="5">
    <source>
        <dbReference type="ARBA" id="ARBA00022691"/>
    </source>
</evidence>
<dbReference type="GO" id="GO:0046872">
    <property type="term" value="F:metal ion binding"/>
    <property type="evidence" value="ECO:0007669"/>
    <property type="project" value="UniProtKB-KW"/>
</dbReference>
<dbReference type="NCBIfam" id="TIGR00089">
    <property type="entry name" value="MiaB/RimO family radical SAM methylthiotransferase"/>
    <property type="match status" value="1"/>
</dbReference>
<evidence type="ECO:0000259" key="14">
    <source>
        <dbReference type="PROSITE" id="PS50926"/>
    </source>
</evidence>
<dbReference type="Gene3D" id="3.80.30.20">
    <property type="entry name" value="tm_1862 like domain"/>
    <property type="match status" value="1"/>
</dbReference>
<feature type="binding site" evidence="13">
    <location>
        <position position="182"/>
    </location>
    <ligand>
        <name>[4Fe-4S] cluster</name>
        <dbReference type="ChEBI" id="CHEBI:49883"/>
        <label>2</label>
        <note>4Fe-4S-S-AdoMet</note>
    </ligand>
</feature>
<evidence type="ECO:0000259" key="16">
    <source>
        <dbReference type="PROSITE" id="PS51918"/>
    </source>
</evidence>
<dbReference type="GO" id="GO:0051539">
    <property type="term" value="F:4 iron, 4 sulfur cluster binding"/>
    <property type="evidence" value="ECO:0007669"/>
    <property type="project" value="UniProtKB-UniRule"/>
</dbReference>
<dbReference type="RefSeq" id="WP_223709844.1">
    <property type="nucleotide sequence ID" value="NZ_JAINUY010000007.1"/>
</dbReference>
<dbReference type="HAMAP" id="MF_01864">
    <property type="entry name" value="tRNA_metthiotr_MiaB"/>
    <property type="match status" value="1"/>
</dbReference>
<dbReference type="InterPro" id="IPR013848">
    <property type="entry name" value="Methylthiotransferase_N"/>
</dbReference>
<feature type="binding site" evidence="13">
    <location>
        <position position="178"/>
    </location>
    <ligand>
        <name>[4Fe-4S] cluster</name>
        <dbReference type="ChEBI" id="CHEBI:49883"/>
        <label>2</label>
        <note>4Fe-4S-S-AdoMet</note>
    </ligand>
</feature>
<keyword evidence="13" id="KW-0819">tRNA processing</keyword>
<keyword evidence="18" id="KW-1185">Reference proteome</keyword>
<accession>A0A9X1HD94</accession>
<feature type="domain" description="Radical SAM core" evidence="16">
    <location>
        <begin position="164"/>
        <end position="411"/>
    </location>
</feature>
<gene>
    <name evidence="13 17" type="primary">miaB</name>
    <name evidence="17" type="ORF">K6T82_19775</name>
</gene>
<dbReference type="SFLD" id="SFLDS00029">
    <property type="entry name" value="Radical_SAM"/>
    <property type="match status" value="1"/>
</dbReference>
<keyword evidence="5 13" id="KW-0949">S-adenosyl-L-methionine</keyword>
<evidence type="ECO:0000256" key="3">
    <source>
        <dbReference type="ARBA" id="ARBA00022490"/>
    </source>
</evidence>
<dbReference type="SUPFAM" id="SSF102114">
    <property type="entry name" value="Radical SAM enzymes"/>
    <property type="match status" value="1"/>
</dbReference>
<feature type="binding site" evidence="13">
    <location>
        <position position="33"/>
    </location>
    <ligand>
        <name>[4Fe-4S] cluster</name>
        <dbReference type="ChEBI" id="CHEBI:49883"/>
        <label>1</label>
    </ligand>
</feature>
<keyword evidence="8 13" id="KW-0411">Iron-sulfur</keyword>
<dbReference type="PROSITE" id="PS50926">
    <property type="entry name" value="TRAM"/>
    <property type="match status" value="1"/>
</dbReference>
<evidence type="ECO:0000256" key="10">
    <source>
        <dbReference type="ARBA" id="ARBA00068570"/>
    </source>
</evidence>
<dbReference type="PANTHER" id="PTHR43020:SF2">
    <property type="entry name" value="MITOCHONDRIAL TRNA METHYLTHIOTRANSFERASE CDK5RAP1"/>
    <property type="match status" value="1"/>
</dbReference>
<comment type="cofactor">
    <cofactor evidence="13">
        <name>[4Fe-4S] cluster</name>
        <dbReference type="ChEBI" id="CHEBI:49883"/>
    </cofactor>
    <text evidence="13">Binds 2 [4Fe-4S] clusters. One cluster is coordinated with 3 cysteines and an exchangeable S-adenosyl-L-methionine.</text>
</comment>
<keyword evidence="6 13" id="KW-0479">Metal-binding</keyword>
<dbReference type="SFLD" id="SFLDG01061">
    <property type="entry name" value="methylthiotransferase"/>
    <property type="match status" value="1"/>
</dbReference>
<dbReference type="PROSITE" id="PS51449">
    <property type="entry name" value="MTTASE_N"/>
    <property type="match status" value="1"/>
</dbReference>
<evidence type="ECO:0000256" key="7">
    <source>
        <dbReference type="ARBA" id="ARBA00023004"/>
    </source>
</evidence>
<dbReference type="CDD" id="cd01335">
    <property type="entry name" value="Radical_SAM"/>
    <property type="match status" value="1"/>
</dbReference>
<dbReference type="Pfam" id="PF01938">
    <property type="entry name" value="TRAM"/>
    <property type="match status" value="1"/>
</dbReference>
<evidence type="ECO:0000256" key="2">
    <source>
        <dbReference type="ARBA" id="ARBA00022485"/>
    </source>
</evidence>
<evidence type="ECO:0000313" key="18">
    <source>
        <dbReference type="Proteomes" id="UP001139366"/>
    </source>
</evidence>
<dbReference type="NCBIfam" id="TIGR01574">
    <property type="entry name" value="miaB-methiolase"/>
    <property type="match status" value="1"/>
</dbReference>
<evidence type="ECO:0000256" key="4">
    <source>
        <dbReference type="ARBA" id="ARBA00022679"/>
    </source>
</evidence>
<dbReference type="InterPro" id="IPR002792">
    <property type="entry name" value="TRAM_dom"/>
</dbReference>
<dbReference type="SFLD" id="SFLDF00413">
    <property type="entry name" value="CDK5RAP1"/>
    <property type="match status" value="1"/>
</dbReference>
<feature type="binding site" evidence="13">
    <location>
        <position position="103"/>
    </location>
    <ligand>
        <name>[4Fe-4S] cluster</name>
        <dbReference type="ChEBI" id="CHEBI:49883"/>
        <label>1</label>
    </ligand>
</feature>
<evidence type="ECO:0000256" key="6">
    <source>
        <dbReference type="ARBA" id="ARBA00022723"/>
    </source>
</evidence>
<evidence type="ECO:0000256" key="12">
    <source>
        <dbReference type="ARBA" id="ARBA00081141"/>
    </source>
</evidence>
<feature type="binding site" evidence="13">
    <location>
        <position position="185"/>
    </location>
    <ligand>
        <name>[4Fe-4S] cluster</name>
        <dbReference type="ChEBI" id="CHEBI:49883"/>
        <label>2</label>
        <note>4Fe-4S-S-AdoMet</note>
    </ligand>
</feature>
<organism evidence="17 18">
    <name type="scientific">Flavobacterium potami</name>
    <dbReference type="NCBI Taxonomy" id="2872310"/>
    <lineage>
        <taxon>Bacteria</taxon>
        <taxon>Pseudomonadati</taxon>
        <taxon>Bacteroidota</taxon>
        <taxon>Flavobacteriia</taxon>
        <taxon>Flavobacteriales</taxon>
        <taxon>Flavobacteriaceae</taxon>
        <taxon>Flavobacterium</taxon>
    </lineage>
</organism>
<dbReference type="Gene3D" id="3.40.50.12160">
    <property type="entry name" value="Methylthiotransferase, N-terminal domain"/>
    <property type="match status" value="1"/>
</dbReference>
<dbReference type="Pfam" id="PF00919">
    <property type="entry name" value="UPF0004"/>
    <property type="match status" value="1"/>
</dbReference>
<dbReference type="SFLD" id="SFLDG01082">
    <property type="entry name" value="B12-binding_domain_containing"/>
    <property type="match status" value="1"/>
</dbReference>
<dbReference type="GO" id="GO:0005829">
    <property type="term" value="C:cytosol"/>
    <property type="evidence" value="ECO:0007669"/>
    <property type="project" value="TreeGrafter"/>
</dbReference>
<feature type="domain" description="MTTase N-terminal" evidence="15">
    <location>
        <begin position="24"/>
        <end position="140"/>
    </location>
</feature>
<dbReference type="FunFam" id="3.40.50.12160:FF:000003">
    <property type="entry name" value="CDK5 regulatory subunit-associated protein 1"/>
    <property type="match status" value="1"/>
</dbReference>
<dbReference type="GO" id="GO:0035597">
    <property type="term" value="F:tRNA-2-methylthio-N(6)-dimethylallyladenosine(37) synthase activity"/>
    <property type="evidence" value="ECO:0007669"/>
    <property type="project" value="UniProtKB-EC"/>
</dbReference>
<dbReference type="InterPro" id="IPR006638">
    <property type="entry name" value="Elp3/MiaA/NifB-like_rSAM"/>
</dbReference>
<evidence type="ECO:0000256" key="8">
    <source>
        <dbReference type="ARBA" id="ARBA00023014"/>
    </source>
</evidence>
<sequence>MEKIIEESKQGESLVLENKPENTKKLFIESYGCAMNFSDSEVVASILSDGGYNTTSVLEEADLVLVNTCSIRDKAEQTIRKRLEKYNAVKRTNPKMKVGVLGCMAERLKSQFLEEEKIVDLVVGPDAYKDLPNLLAEVEEGRDAINVILSKEETYGDISPVRLMSNGITALVSITRGCDNMCTFCVVPFTRGRERSREPQSIMAEIQDLWSKGFKEITLLGQNVDSYLWYGGGLKKDFVNASEMQKATAVDFDQLLEMVAAGFPKMRIRFSTSNPQDMHESILHVIAKYPNICKHIHLPVQSGSNRILKEMNRLHSREEYMALIDKIRAIVPDASISQDMITGFPTETEEDHQDTMSLMEYVKYNFGYMYSYSERPGTLAGRKMKDDVEEETKARRLQEIVDLQQKHAWFRSEEFVGKTVEVLVEKVSKKSKDEFSGRNSQSITVVFPKENYKIGDFVNVKITSCTSGTLKGEAVGLSSMN</sequence>
<comment type="subcellular location">
    <subcellularLocation>
        <location evidence="13">Cytoplasm</location>
    </subcellularLocation>
</comment>
<dbReference type="Pfam" id="PF04055">
    <property type="entry name" value="Radical_SAM"/>
    <property type="match status" value="1"/>
</dbReference>
<feature type="domain" description="TRAM" evidence="14">
    <location>
        <begin position="413"/>
        <end position="476"/>
    </location>
</feature>
<dbReference type="InterPro" id="IPR005839">
    <property type="entry name" value="Methylthiotransferase"/>
</dbReference>
<dbReference type="InterPro" id="IPR058240">
    <property type="entry name" value="rSAM_sf"/>
</dbReference>
<dbReference type="Proteomes" id="UP001139366">
    <property type="component" value="Unassembled WGS sequence"/>
</dbReference>
<evidence type="ECO:0000256" key="1">
    <source>
        <dbReference type="ARBA" id="ARBA00003234"/>
    </source>
</evidence>
<keyword evidence="3 13" id="KW-0963">Cytoplasm</keyword>
<evidence type="ECO:0000256" key="9">
    <source>
        <dbReference type="ARBA" id="ARBA00033765"/>
    </source>
</evidence>
<evidence type="ECO:0000256" key="11">
    <source>
        <dbReference type="ARBA" id="ARBA00080698"/>
    </source>
</evidence>
<comment type="similarity">
    <text evidence="13">Belongs to the methylthiotransferase family. MiaB subfamily.</text>
</comment>
<dbReference type="InterPro" id="IPR038135">
    <property type="entry name" value="Methylthiotransferase_N_sf"/>
</dbReference>